<comment type="catalytic activity">
    <reaction evidence="1">
        <text>ATP + protein L-histidine = ADP + protein N-phospho-L-histidine.</text>
        <dbReference type="EC" id="2.7.13.3"/>
    </reaction>
</comment>
<feature type="domain" description="Response regulatory" evidence="19">
    <location>
        <begin position="460"/>
        <end position="573"/>
    </location>
</feature>
<keyword evidence="11" id="KW-0067">ATP-binding</keyword>
<evidence type="ECO:0000259" key="20">
    <source>
        <dbReference type="PROSITE" id="PS50930"/>
    </source>
</evidence>
<evidence type="ECO:0000256" key="15">
    <source>
        <dbReference type="ARBA" id="ARBA00068559"/>
    </source>
</evidence>
<evidence type="ECO:0000256" key="11">
    <source>
        <dbReference type="ARBA" id="ARBA00022840"/>
    </source>
</evidence>
<dbReference type="InterPro" id="IPR001789">
    <property type="entry name" value="Sig_transdc_resp-reg_receiver"/>
</dbReference>
<name>W1DWP2_KLEPN</name>
<dbReference type="FunFam" id="3.30.450.40:FF:000013">
    <property type="entry name" value="Sensor histidine kinase YehU"/>
    <property type="match status" value="1"/>
</dbReference>
<evidence type="ECO:0000256" key="5">
    <source>
        <dbReference type="ARBA" id="ARBA00022519"/>
    </source>
</evidence>
<dbReference type="SMART" id="SM00850">
    <property type="entry name" value="LytTR"/>
    <property type="match status" value="1"/>
</dbReference>
<dbReference type="SUPFAM" id="SSF55781">
    <property type="entry name" value="GAF domain-like"/>
    <property type="match status" value="1"/>
</dbReference>
<keyword evidence="22" id="KW-1185">Reference proteome</keyword>
<dbReference type="InterPro" id="IPR029016">
    <property type="entry name" value="GAF-like_dom_sf"/>
</dbReference>
<dbReference type="GO" id="GO:0000155">
    <property type="term" value="F:phosphorelay sensor kinase activity"/>
    <property type="evidence" value="ECO:0007669"/>
    <property type="project" value="InterPro"/>
</dbReference>
<dbReference type="InterPro" id="IPR036890">
    <property type="entry name" value="HATPase_C_sf"/>
</dbReference>
<protein>
    <recommendedName>
        <fullName evidence="16">Sensor histidine kinase BtsS</fullName>
        <ecNumber evidence="3">2.7.13.3</ecNumber>
    </recommendedName>
    <alternativeName>
        <fullName evidence="15">Transcriptional regulatory protein BtsR</fullName>
    </alternativeName>
</protein>
<dbReference type="GO" id="GO:0005886">
    <property type="term" value="C:plasma membrane"/>
    <property type="evidence" value="ECO:0007669"/>
    <property type="project" value="UniProtKB-SubCell"/>
</dbReference>
<keyword evidence="10" id="KW-0418">Kinase</keyword>
<dbReference type="CDD" id="cd17532">
    <property type="entry name" value="REC_LytTR_AlgR-like"/>
    <property type="match status" value="1"/>
</dbReference>
<feature type="modified residue" description="4-aspartylphosphate" evidence="17">
    <location>
        <position position="511"/>
    </location>
</feature>
<keyword evidence="9" id="KW-0547">Nucleotide-binding</keyword>
<dbReference type="Gene3D" id="3.30.565.10">
    <property type="entry name" value="Histidine kinase-like ATPase, C-terminal domain"/>
    <property type="match status" value="1"/>
</dbReference>
<evidence type="ECO:0000256" key="3">
    <source>
        <dbReference type="ARBA" id="ARBA00012438"/>
    </source>
</evidence>
<evidence type="ECO:0000259" key="19">
    <source>
        <dbReference type="PROSITE" id="PS50110"/>
    </source>
</evidence>
<feature type="transmembrane region" description="Helical" evidence="18">
    <location>
        <begin position="70"/>
        <end position="91"/>
    </location>
</feature>
<dbReference type="EC" id="2.7.13.3" evidence="3"/>
<evidence type="ECO:0000256" key="1">
    <source>
        <dbReference type="ARBA" id="ARBA00000085"/>
    </source>
</evidence>
<evidence type="ECO:0000313" key="21">
    <source>
        <dbReference type="EMBL" id="CDL12534.1"/>
    </source>
</evidence>
<comment type="subcellular location">
    <subcellularLocation>
        <location evidence="2">Cell inner membrane</location>
        <topology evidence="2">Multi-pass membrane protein</topology>
    </subcellularLocation>
</comment>
<dbReference type="FunFam" id="3.40.50.2300:FF:000051">
    <property type="entry name" value="Two-component response regulator yehT"/>
    <property type="match status" value="1"/>
</dbReference>
<evidence type="ECO:0000256" key="14">
    <source>
        <dbReference type="ARBA" id="ARBA00023136"/>
    </source>
</evidence>
<comment type="caution">
    <text evidence="21">The sequence shown here is derived from an EMBL/GenBank/DDBJ whole genome shotgun (WGS) entry which is preliminary data.</text>
</comment>
<dbReference type="SMART" id="SM00065">
    <property type="entry name" value="GAF"/>
    <property type="match status" value="1"/>
</dbReference>
<dbReference type="PANTHER" id="PTHR34220:SF10">
    <property type="entry name" value="SENSOR HISTIDINE KINASE BTSS"/>
    <property type="match status" value="1"/>
</dbReference>
<keyword evidence="12 18" id="KW-1133">Transmembrane helix</keyword>
<keyword evidence="4" id="KW-1003">Cell membrane</keyword>
<keyword evidence="8 18" id="KW-0812">Transmembrane</keyword>
<dbReference type="InterPro" id="IPR007492">
    <property type="entry name" value="LytTR_DNA-bd_dom"/>
</dbReference>
<dbReference type="Gene3D" id="3.40.50.2300">
    <property type="match status" value="1"/>
</dbReference>
<dbReference type="AlphaFoldDB" id="W1DWP2"/>
<accession>W1DWP2</accession>
<evidence type="ECO:0000256" key="13">
    <source>
        <dbReference type="ARBA" id="ARBA00023012"/>
    </source>
</evidence>
<dbReference type="NCBIfam" id="NF008677">
    <property type="entry name" value="PRK11697.1"/>
    <property type="match status" value="1"/>
</dbReference>
<dbReference type="GO" id="GO:0003677">
    <property type="term" value="F:DNA binding"/>
    <property type="evidence" value="ECO:0007669"/>
    <property type="project" value="InterPro"/>
</dbReference>
<dbReference type="GO" id="GO:0005524">
    <property type="term" value="F:ATP binding"/>
    <property type="evidence" value="ECO:0007669"/>
    <property type="project" value="UniProtKB-KW"/>
</dbReference>
<evidence type="ECO:0000256" key="10">
    <source>
        <dbReference type="ARBA" id="ARBA00022777"/>
    </source>
</evidence>
<evidence type="ECO:0000256" key="4">
    <source>
        <dbReference type="ARBA" id="ARBA00022475"/>
    </source>
</evidence>
<dbReference type="EMBL" id="CBWK010000808">
    <property type="protein sequence ID" value="CDL12534.1"/>
    <property type="molecule type" value="Genomic_DNA"/>
</dbReference>
<proteinExistence type="predicted"/>
<organism evidence="21 22">
    <name type="scientific">Klebsiella pneumoniae IS43</name>
    <dbReference type="NCBI Taxonomy" id="1432552"/>
    <lineage>
        <taxon>Bacteria</taxon>
        <taxon>Pseudomonadati</taxon>
        <taxon>Pseudomonadota</taxon>
        <taxon>Gammaproteobacteria</taxon>
        <taxon>Enterobacterales</taxon>
        <taxon>Enterobacteriaceae</taxon>
        <taxon>Klebsiella/Raoultella group</taxon>
        <taxon>Klebsiella</taxon>
        <taxon>Klebsiella pneumoniae complex</taxon>
    </lineage>
</organism>
<evidence type="ECO:0000256" key="12">
    <source>
        <dbReference type="ARBA" id="ARBA00022989"/>
    </source>
</evidence>
<dbReference type="InterPro" id="IPR003018">
    <property type="entry name" value="GAF"/>
</dbReference>
<dbReference type="GO" id="GO:0071555">
    <property type="term" value="P:cell wall organization"/>
    <property type="evidence" value="ECO:0007669"/>
    <property type="project" value="InterPro"/>
</dbReference>
<dbReference type="eggNOG" id="COG3275">
    <property type="taxonomic scope" value="Bacteria"/>
</dbReference>
<dbReference type="SUPFAM" id="SSF52172">
    <property type="entry name" value="CheY-like"/>
    <property type="match status" value="1"/>
</dbReference>
<dbReference type="InterPro" id="IPR010559">
    <property type="entry name" value="Sig_transdc_His_kin_internal"/>
</dbReference>
<dbReference type="Gene3D" id="2.40.50.1020">
    <property type="entry name" value="LytTr DNA-binding domain"/>
    <property type="match status" value="1"/>
</dbReference>
<evidence type="ECO:0000256" key="9">
    <source>
        <dbReference type="ARBA" id="ARBA00022741"/>
    </source>
</evidence>
<feature type="domain" description="HTH LytTR-type" evidence="20">
    <location>
        <begin position="594"/>
        <end position="696"/>
    </location>
</feature>
<dbReference type="PROSITE" id="PS50930">
    <property type="entry name" value="HTH_LYTTR"/>
    <property type="match status" value="1"/>
</dbReference>
<dbReference type="PROSITE" id="PS50110">
    <property type="entry name" value="RESPONSE_REGULATORY"/>
    <property type="match status" value="1"/>
</dbReference>
<keyword evidence="6 17" id="KW-0597">Phosphoprotein</keyword>
<dbReference type="FunFam" id="2.40.50.1020:FF:000001">
    <property type="entry name" value="Two-component response regulator yehT"/>
    <property type="match status" value="1"/>
</dbReference>
<dbReference type="SUPFAM" id="SSF55874">
    <property type="entry name" value="ATPase domain of HSP90 chaperone/DNA topoisomerase II/histidine kinase"/>
    <property type="match status" value="1"/>
</dbReference>
<keyword evidence="5" id="KW-0997">Cell inner membrane</keyword>
<sequence>MTALSCMVSTIVEGLLGGLVHSVLVKRGRPDKVFSPLTAGAITFVAELVQMMIILLIARPFQDALHLVQSIAAPMMVTNTVGAALFMRILLDKRAMFEKYTSAFSATALKVAASTEGILRQGFNEENSMKVAQVLIQELDIGAVAITDRDKLLAFTGIGDDHHLPGKPISSSYTQRAIETGEVVYADGNEVPYRCSIHPHCKLGSTLVIPLRGENQRVIGTIKLYEAKNRLFSSINRTLGEGIAQLLSAQILAGQYERQKALLTQSEIKLLHAQVNPHFLFNALNTLKAVIRRDSDQAGQLVQYLSTFFRKNLKRPTEIVTLADEIEHVNAYLQIEKARFQANLQIQMAVPEGLAHHQLPAFTLQPIVENAIKHGTSQHLGVGEITIRASQDDRWLQLDIEDNAGLYRANPQASGLGMNLVDRRLRARFWRRLRHQRHLRAGALYPCHPTSAPGGECMLRVLIVDDEPLARENLRILLETQRDIEIVGECGNAVEAIGAVHKLRPDVLFLDIQMPRISGLEMVGMLDPEHRPYIVFLTAFDEYAVKAFEEHAFDYLLKPIEAARLEKTLARLRQERNLQDVSLLDDAQQTLKYIPCTGHSRIWLLQMEDVAFVSSRMSGIYVTDREGKEGFTELTLRTLESRTPLLRCHRQYLVNMAHLQEIRLEENGQAELLMRAGQTVPVSRRYLKSLKEAIGL</sequence>
<evidence type="ECO:0000256" key="17">
    <source>
        <dbReference type="PROSITE-ProRule" id="PRU00169"/>
    </source>
</evidence>
<dbReference type="Pfam" id="PF04397">
    <property type="entry name" value="LytTR"/>
    <property type="match status" value="1"/>
</dbReference>
<evidence type="ECO:0000256" key="16">
    <source>
        <dbReference type="ARBA" id="ARBA00070980"/>
    </source>
</evidence>
<evidence type="ECO:0000256" key="18">
    <source>
        <dbReference type="SAM" id="Phobius"/>
    </source>
</evidence>
<keyword evidence="7" id="KW-0808">Transferase</keyword>
<dbReference type="Pfam" id="PF00072">
    <property type="entry name" value="Response_reg"/>
    <property type="match status" value="1"/>
</dbReference>
<dbReference type="InterPro" id="IPR011620">
    <property type="entry name" value="Sig_transdc_His_kinase_LytS_TM"/>
</dbReference>
<evidence type="ECO:0000256" key="2">
    <source>
        <dbReference type="ARBA" id="ARBA00004429"/>
    </source>
</evidence>
<dbReference type="Gene3D" id="3.30.450.40">
    <property type="match status" value="1"/>
</dbReference>
<dbReference type="PANTHER" id="PTHR34220">
    <property type="entry name" value="SENSOR HISTIDINE KINASE YPDA"/>
    <property type="match status" value="1"/>
</dbReference>
<reference evidence="21" key="1">
    <citation type="submission" date="2013-10" db="EMBL/GenBank/DDBJ databases">
        <title>Antibiotic resistance diversity of beta-lactamase producers in the General Hospital Vienna.</title>
        <authorList>
            <person name="Barisic I."/>
            <person name="Mitteregger D."/>
            <person name="Hirschl A.M."/>
            <person name="Noehammer C."/>
            <person name="Wiesinger-Mayr H."/>
        </authorList>
    </citation>
    <scope>NUCLEOTIDE SEQUENCE [LARGE SCALE GENOMIC DNA]</scope>
    <source>
        <strain evidence="21">IS43</strain>
    </source>
</reference>
<keyword evidence="14 18" id="KW-0472">Membrane</keyword>
<dbReference type="InterPro" id="IPR011006">
    <property type="entry name" value="CheY-like_superfamily"/>
</dbReference>
<dbReference type="Pfam" id="PF07694">
    <property type="entry name" value="5TM-5TMR_LYT"/>
    <property type="match status" value="1"/>
</dbReference>
<dbReference type="Pfam" id="PF13185">
    <property type="entry name" value="GAF_2"/>
    <property type="match status" value="1"/>
</dbReference>
<dbReference type="Pfam" id="PF06580">
    <property type="entry name" value="His_kinase"/>
    <property type="match status" value="1"/>
</dbReference>
<dbReference type="InterPro" id="IPR050640">
    <property type="entry name" value="Bact_2-comp_sensor_kinase"/>
</dbReference>
<evidence type="ECO:0000256" key="6">
    <source>
        <dbReference type="ARBA" id="ARBA00022553"/>
    </source>
</evidence>
<evidence type="ECO:0000256" key="7">
    <source>
        <dbReference type="ARBA" id="ARBA00022679"/>
    </source>
</evidence>
<dbReference type="SMART" id="SM00448">
    <property type="entry name" value="REC"/>
    <property type="match status" value="1"/>
</dbReference>
<feature type="transmembrane region" description="Helical" evidence="18">
    <location>
        <begin position="37"/>
        <end position="58"/>
    </location>
</feature>
<dbReference type="Proteomes" id="UP000019183">
    <property type="component" value="Unassembled WGS sequence"/>
</dbReference>
<evidence type="ECO:0000313" key="22">
    <source>
        <dbReference type="Proteomes" id="UP000019183"/>
    </source>
</evidence>
<keyword evidence="13" id="KW-0902">Two-component regulatory system</keyword>
<evidence type="ECO:0000256" key="8">
    <source>
        <dbReference type="ARBA" id="ARBA00022692"/>
    </source>
</evidence>